<dbReference type="EMBL" id="JARKNE010000010">
    <property type="protein sequence ID" value="KAK5794112.1"/>
    <property type="molecule type" value="Genomic_DNA"/>
</dbReference>
<dbReference type="Proteomes" id="UP001358586">
    <property type="component" value="Chromosome 10"/>
</dbReference>
<keyword evidence="3" id="KW-1185">Reference proteome</keyword>
<feature type="compositionally biased region" description="Basic and acidic residues" evidence="1">
    <location>
        <begin position="83"/>
        <end position="108"/>
    </location>
</feature>
<feature type="compositionally biased region" description="Acidic residues" evidence="1">
    <location>
        <begin position="72"/>
        <end position="82"/>
    </location>
</feature>
<feature type="region of interest" description="Disordered" evidence="1">
    <location>
        <begin position="66"/>
        <end position="114"/>
    </location>
</feature>
<organism evidence="2 3">
    <name type="scientific">Gossypium arboreum</name>
    <name type="common">Tree cotton</name>
    <name type="synonym">Gossypium nanking</name>
    <dbReference type="NCBI Taxonomy" id="29729"/>
    <lineage>
        <taxon>Eukaryota</taxon>
        <taxon>Viridiplantae</taxon>
        <taxon>Streptophyta</taxon>
        <taxon>Embryophyta</taxon>
        <taxon>Tracheophyta</taxon>
        <taxon>Spermatophyta</taxon>
        <taxon>Magnoliopsida</taxon>
        <taxon>eudicotyledons</taxon>
        <taxon>Gunneridae</taxon>
        <taxon>Pentapetalae</taxon>
        <taxon>rosids</taxon>
        <taxon>malvids</taxon>
        <taxon>Malvales</taxon>
        <taxon>Malvaceae</taxon>
        <taxon>Malvoideae</taxon>
        <taxon>Gossypium</taxon>
    </lineage>
</organism>
<accession>A0ABR0NGH4</accession>
<gene>
    <name evidence="2" type="ORF">PVK06_035314</name>
</gene>
<protein>
    <submittedName>
        <fullName evidence="2">Uncharacterized protein</fullName>
    </submittedName>
</protein>
<evidence type="ECO:0000256" key="1">
    <source>
        <dbReference type="SAM" id="MobiDB-lite"/>
    </source>
</evidence>
<comment type="caution">
    <text evidence="2">The sequence shown here is derived from an EMBL/GenBank/DDBJ whole genome shotgun (WGS) entry which is preliminary data.</text>
</comment>
<sequence>MEKGFFFQDAPFMGYSKAISSFVEKHEWQIFCLHPDDILPKRSLPLCIKELQYLKLFVAHYDTMSKSKGYNSEDDNEDGEEATAEKKKKEEEEEKIKSVHIESDKDEAGMTQTSTLATTATTLKSTAPMTEQECAIHQLINDLTNLDTDDEEKVPINN</sequence>
<reference evidence="2 3" key="1">
    <citation type="submission" date="2023-03" db="EMBL/GenBank/DDBJ databases">
        <title>WGS of Gossypium arboreum.</title>
        <authorList>
            <person name="Yu D."/>
        </authorList>
    </citation>
    <scope>NUCLEOTIDE SEQUENCE [LARGE SCALE GENOMIC DNA]</scope>
    <source>
        <tissue evidence="2">Leaf</tissue>
    </source>
</reference>
<evidence type="ECO:0000313" key="3">
    <source>
        <dbReference type="Proteomes" id="UP001358586"/>
    </source>
</evidence>
<evidence type="ECO:0000313" key="2">
    <source>
        <dbReference type="EMBL" id="KAK5794112.1"/>
    </source>
</evidence>
<proteinExistence type="predicted"/>
<name>A0ABR0NGH4_GOSAR</name>